<evidence type="ECO:0000313" key="3">
    <source>
        <dbReference type="Proteomes" id="UP001499986"/>
    </source>
</evidence>
<accession>A0ABN3J8E3</accession>
<organism evidence="2 3">
    <name type="scientific">Streptomyces coeruleofuscus</name>
    <dbReference type="NCBI Taxonomy" id="66879"/>
    <lineage>
        <taxon>Bacteria</taxon>
        <taxon>Bacillati</taxon>
        <taxon>Actinomycetota</taxon>
        <taxon>Actinomycetes</taxon>
        <taxon>Kitasatosporales</taxon>
        <taxon>Streptomycetaceae</taxon>
        <taxon>Streptomyces</taxon>
    </lineage>
</organism>
<feature type="region of interest" description="Disordered" evidence="1">
    <location>
        <begin position="28"/>
        <end position="76"/>
    </location>
</feature>
<feature type="compositionally biased region" description="Low complexity" evidence="1">
    <location>
        <begin position="40"/>
        <end position="53"/>
    </location>
</feature>
<keyword evidence="3" id="KW-1185">Reference proteome</keyword>
<name>A0ABN3J8E3_9ACTN</name>
<proteinExistence type="predicted"/>
<sequence length="76" mass="7233">MYVVGEPADSVPAASAALTYGAYAVPAPAGGEEEAGGEVPGAAGSEGAGRAASPCSEHAVATRATRQPSATAAGFR</sequence>
<dbReference type="EMBL" id="BAAASE010000015">
    <property type="protein sequence ID" value="GAA2424043.1"/>
    <property type="molecule type" value="Genomic_DNA"/>
</dbReference>
<comment type="caution">
    <text evidence="2">The sequence shown here is derived from an EMBL/GenBank/DDBJ whole genome shotgun (WGS) entry which is preliminary data.</text>
</comment>
<gene>
    <name evidence="2" type="ORF">GCM10010255_76830</name>
</gene>
<evidence type="ECO:0000313" key="2">
    <source>
        <dbReference type="EMBL" id="GAA2424043.1"/>
    </source>
</evidence>
<protein>
    <submittedName>
        <fullName evidence="2">Uncharacterized protein</fullName>
    </submittedName>
</protein>
<dbReference type="Proteomes" id="UP001499986">
    <property type="component" value="Unassembled WGS sequence"/>
</dbReference>
<reference evidence="2 3" key="1">
    <citation type="journal article" date="2019" name="Int. J. Syst. Evol. Microbiol.">
        <title>The Global Catalogue of Microorganisms (GCM) 10K type strain sequencing project: providing services to taxonomists for standard genome sequencing and annotation.</title>
        <authorList>
            <consortium name="The Broad Institute Genomics Platform"/>
            <consortium name="The Broad Institute Genome Sequencing Center for Infectious Disease"/>
            <person name="Wu L."/>
            <person name="Ma J."/>
        </authorList>
    </citation>
    <scope>NUCLEOTIDE SEQUENCE [LARGE SCALE GENOMIC DNA]</scope>
    <source>
        <strain evidence="2 3">JCM 4358</strain>
    </source>
</reference>
<evidence type="ECO:0000256" key="1">
    <source>
        <dbReference type="SAM" id="MobiDB-lite"/>
    </source>
</evidence>